<protein>
    <submittedName>
        <fullName evidence="2">Transmembrane protein 223</fullName>
    </submittedName>
</protein>
<proteinExistence type="predicted"/>
<dbReference type="Proteomes" id="UP001623349">
    <property type="component" value="Unassembled WGS sequence"/>
</dbReference>
<dbReference type="InterPro" id="IPR026100">
    <property type="entry name" value="Tmem223"/>
</dbReference>
<keyword evidence="1" id="KW-1133">Transmembrane helix</keyword>
<evidence type="ECO:0000313" key="2">
    <source>
        <dbReference type="EMBL" id="GAB1302147.1"/>
    </source>
</evidence>
<evidence type="ECO:0000256" key="1">
    <source>
        <dbReference type="SAM" id="Phobius"/>
    </source>
</evidence>
<dbReference type="EMBL" id="BAAFST010000019">
    <property type="protein sequence ID" value="GAB1302147.1"/>
    <property type="molecule type" value="Genomic_DNA"/>
</dbReference>
<comment type="caution">
    <text evidence="2">The sequence shown here is derived from an EMBL/GenBank/DDBJ whole genome shotgun (WGS) entry which is preliminary data.</text>
</comment>
<sequence length="199" mass="21696">MAVFLPQRWVRPLVAVLRSQNVHRSLQNGVPRDVLLFQHERGRFFAILGLFCAGQGIFWTSLAVAALSRPPIRVPAEAPNGGSLDLRSALWRYGLAVGCGTMGVLVLGAGLLYSLRSVRSVVLLAGGQRVTLTTYAPFGLGTSFTVPLTQVSCMAHRGEVPAMLPLKVKGRRFYFLLDKAGHFPNTQLFDNTVGAYRSL</sequence>
<keyword evidence="1 2" id="KW-0812">Transmembrane</keyword>
<feature type="transmembrane region" description="Helical" evidence="1">
    <location>
        <begin position="44"/>
        <end position="67"/>
    </location>
</feature>
<evidence type="ECO:0000313" key="3">
    <source>
        <dbReference type="Proteomes" id="UP001623349"/>
    </source>
</evidence>
<dbReference type="Pfam" id="PF06979">
    <property type="entry name" value="TMEM70"/>
    <property type="match status" value="1"/>
</dbReference>
<dbReference type="PANTHER" id="PTHR14549">
    <property type="entry name" value="TRANSMEMBRANE PROTEIN 223"/>
    <property type="match status" value="1"/>
</dbReference>
<keyword evidence="3" id="KW-1185">Reference proteome</keyword>
<organism evidence="2 3">
    <name type="scientific">Apodemus speciosus</name>
    <name type="common">Large Japanese field mouse</name>
    <dbReference type="NCBI Taxonomy" id="105296"/>
    <lineage>
        <taxon>Eukaryota</taxon>
        <taxon>Metazoa</taxon>
        <taxon>Chordata</taxon>
        <taxon>Craniata</taxon>
        <taxon>Vertebrata</taxon>
        <taxon>Euteleostomi</taxon>
        <taxon>Mammalia</taxon>
        <taxon>Eutheria</taxon>
        <taxon>Euarchontoglires</taxon>
        <taxon>Glires</taxon>
        <taxon>Rodentia</taxon>
        <taxon>Myomorpha</taxon>
        <taxon>Muroidea</taxon>
        <taxon>Muridae</taxon>
        <taxon>Murinae</taxon>
        <taxon>Apodemus</taxon>
    </lineage>
</organism>
<dbReference type="PANTHER" id="PTHR14549:SF2">
    <property type="entry name" value="TRANSMEMBRANE PROTEIN 223"/>
    <property type="match status" value="1"/>
</dbReference>
<reference evidence="2 3" key="1">
    <citation type="submission" date="2024-08" db="EMBL/GenBank/DDBJ databases">
        <title>The draft genome of Apodemus speciosus.</title>
        <authorList>
            <person name="Nabeshima K."/>
            <person name="Suzuki S."/>
            <person name="Onuma M."/>
        </authorList>
    </citation>
    <scope>NUCLEOTIDE SEQUENCE [LARGE SCALE GENOMIC DNA]</scope>
    <source>
        <strain evidence="2">IB14-021</strain>
    </source>
</reference>
<dbReference type="InterPro" id="IPR045325">
    <property type="entry name" value="TMEM70/TMEM186/TMEM223"/>
</dbReference>
<accession>A0ABQ0FSD0</accession>
<gene>
    <name evidence="2" type="ORF">APTSU1_001738500</name>
</gene>
<keyword evidence="1" id="KW-0472">Membrane</keyword>
<feature type="transmembrane region" description="Helical" evidence="1">
    <location>
        <begin position="90"/>
        <end position="113"/>
    </location>
</feature>
<name>A0ABQ0FSD0_APOSI</name>